<dbReference type="Gene3D" id="2.40.50.140">
    <property type="entry name" value="Nucleic acid-binding proteins"/>
    <property type="match status" value="1"/>
</dbReference>
<dbReference type="EMBL" id="CP104550">
    <property type="protein sequence ID" value="UXH32151.1"/>
    <property type="molecule type" value="Genomic_DNA"/>
</dbReference>
<dbReference type="InterPro" id="IPR003750">
    <property type="entry name" value="Put_MeTrfase-C9orf114-like"/>
</dbReference>
<dbReference type="PANTHER" id="PTHR12150">
    <property type="entry name" value="CLASS IV SAM-BINDING METHYLTRANSFERASE-RELATED"/>
    <property type="match status" value="1"/>
</dbReference>
<dbReference type="InterPro" id="IPR029026">
    <property type="entry name" value="tRNA_m1G_MTases_N"/>
</dbReference>
<gene>
    <name evidence="1" type="ORF">N5910_02335</name>
</gene>
<dbReference type="GeneID" id="75106053"/>
<dbReference type="InterPro" id="IPR012340">
    <property type="entry name" value="NA-bd_OB-fold"/>
</dbReference>
<protein>
    <submittedName>
        <fullName evidence="1">RNA-binding protein</fullName>
    </submittedName>
</protein>
<dbReference type="SUPFAM" id="SSF50249">
    <property type="entry name" value="Nucleic acid-binding proteins"/>
    <property type="match status" value="1"/>
</dbReference>
<name>A0A9E7UNH4_METWO</name>
<accession>A0A9E7UNH4</accession>
<dbReference type="CDD" id="cd18086">
    <property type="entry name" value="HsC9orf114-like"/>
    <property type="match status" value="1"/>
</dbReference>
<dbReference type="InterPro" id="IPR029028">
    <property type="entry name" value="Alpha/beta_knot_MTases"/>
</dbReference>
<reference evidence="1" key="1">
    <citation type="submission" date="2022-09" db="EMBL/GenBank/DDBJ databases">
        <title>Characterization of three MwoI isoschizomers from sequenced genome and metagenomes.</title>
        <authorList>
            <person name="Fomenkov A."/>
            <person name="Xu S.Y."/>
            <person name="Roberts R.J."/>
        </authorList>
    </citation>
    <scope>NUCLEOTIDE SEQUENCE</scope>
    <source>
        <strain evidence="1">DSM 2970</strain>
    </source>
</reference>
<organism evidence="1">
    <name type="scientific">Methanothermobacter wolfeii</name>
    <name type="common">Methanobacterium wolfei</name>
    <dbReference type="NCBI Taxonomy" id="145261"/>
    <lineage>
        <taxon>Archaea</taxon>
        <taxon>Methanobacteriati</taxon>
        <taxon>Methanobacteriota</taxon>
        <taxon>Methanomada group</taxon>
        <taxon>Methanobacteria</taxon>
        <taxon>Methanobacteriales</taxon>
        <taxon>Methanobacteriaceae</taxon>
        <taxon>Methanothermobacter</taxon>
    </lineage>
</organism>
<dbReference type="AlphaFoldDB" id="A0A9E7UNH4"/>
<proteinExistence type="predicted"/>
<dbReference type="Proteomes" id="UP001065373">
    <property type="component" value="Chromosome"/>
</dbReference>
<dbReference type="RefSeq" id="WP_261599723.1">
    <property type="nucleotide sequence ID" value="NZ_CP104550.1"/>
</dbReference>
<dbReference type="Pfam" id="PF02598">
    <property type="entry name" value="Methyltrn_RNA_3"/>
    <property type="match status" value="1"/>
</dbReference>
<dbReference type="SUPFAM" id="SSF75217">
    <property type="entry name" value="alpha/beta knot"/>
    <property type="match status" value="1"/>
</dbReference>
<dbReference type="Gene3D" id="3.40.1280.10">
    <property type="match status" value="1"/>
</dbReference>
<evidence type="ECO:0000313" key="1">
    <source>
        <dbReference type="EMBL" id="UXH32151.1"/>
    </source>
</evidence>
<sequence length="273" mass="30737">MNELDLSIFIPDSLTAETKDLKLKTYKVGLIARAASIFGVKRIVIYRDGADGEARFIRDILSYMDTPQYLRRKVFPIMKELKHVGILPPLRTPHHPTGKPVTGEYRQGLTVKRVKKGTLVDIGADKLALCREKLSVNRVMSFRITRMGKEIQIEPDEPEDTYWGYEVLDTRRDIAKSLKTVDADVVIATSRYASPITSILNEVKSKMDGARKVTILFGGPYRGLPEVRADINVNTIPGQCTETVRTEEAVMATLSIFNMLTQIDEPIGNDVRR</sequence>
<dbReference type="PANTHER" id="PTHR12150:SF13">
    <property type="entry name" value="METHYLTRANSFERASE C9ORF114-RELATED"/>
    <property type="match status" value="1"/>
</dbReference>